<name>F4R4A8_MELLP</name>
<dbReference type="EMBL" id="GL883090">
    <property type="protein sequence ID" value="EGG12777.1"/>
    <property type="molecule type" value="Genomic_DNA"/>
</dbReference>
<sequence>MRFSDQVFEELQMQPQSPTPSTSYRPQTPSLIYENGGIITRKHAKSNSQSHFNSDQNLSRYALQKRLDAQHSLRSRRQTGTSSEAESDGSLRFHSISTTPSSPPLLRSIPLSKSTESNSTHPKSSSEIIGRLNIPDHHPKPSTNSRSFSRASFRSISSI</sequence>
<feature type="compositionally biased region" description="Low complexity" evidence="1">
    <location>
        <begin position="95"/>
        <end position="114"/>
    </location>
</feature>
<reference evidence="3" key="1">
    <citation type="journal article" date="2011" name="Proc. Natl. Acad. Sci. U.S.A.">
        <title>Obligate biotrophy features unraveled by the genomic analysis of rust fungi.</title>
        <authorList>
            <person name="Duplessis S."/>
            <person name="Cuomo C.A."/>
            <person name="Lin Y.-C."/>
            <person name="Aerts A."/>
            <person name="Tisserant E."/>
            <person name="Veneault-Fourrey C."/>
            <person name="Joly D.L."/>
            <person name="Hacquard S."/>
            <person name="Amselem J."/>
            <person name="Cantarel B.L."/>
            <person name="Chiu R."/>
            <person name="Coutinho P.M."/>
            <person name="Feau N."/>
            <person name="Field M."/>
            <person name="Frey P."/>
            <person name="Gelhaye E."/>
            <person name="Goldberg J."/>
            <person name="Grabherr M.G."/>
            <person name="Kodira C.D."/>
            <person name="Kohler A."/>
            <person name="Kuees U."/>
            <person name="Lindquist E.A."/>
            <person name="Lucas S.M."/>
            <person name="Mago R."/>
            <person name="Mauceli E."/>
            <person name="Morin E."/>
            <person name="Murat C."/>
            <person name="Pangilinan J.L."/>
            <person name="Park R."/>
            <person name="Pearson M."/>
            <person name="Quesneville H."/>
            <person name="Rouhier N."/>
            <person name="Sakthikumar S."/>
            <person name="Salamov A.A."/>
            <person name="Schmutz J."/>
            <person name="Selles B."/>
            <person name="Shapiro H."/>
            <person name="Tanguay P."/>
            <person name="Tuskan G.A."/>
            <person name="Henrissat B."/>
            <person name="Van de Peer Y."/>
            <person name="Rouze P."/>
            <person name="Ellis J.G."/>
            <person name="Dodds P.N."/>
            <person name="Schein J.E."/>
            <person name="Zhong S."/>
            <person name="Hamelin R.C."/>
            <person name="Grigoriev I.V."/>
            <person name="Szabo L.J."/>
            <person name="Martin F."/>
        </authorList>
    </citation>
    <scope>NUCLEOTIDE SEQUENCE [LARGE SCALE GENOMIC DNA]</scope>
    <source>
        <strain evidence="3">98AG31 / pathotype 3-4-7</strain>
    </source>
</reference>
<feature type="region of interest" description="Disordered" evidence="1">
    <location>
        <begin position="1"/>
        <end position="159"/>
    </location>
</feature>
<dbReference type="InParanoid" id="F4R4A8"/>
<evidence type="ECO:0000256" key="1">
    <source>
        <dbReference type="SAM" id="MobiDB-lite"/>
    </source>
</evidence>
<dbReference type="HOGENOM" id="CLU_1664896_0_0_1"/>
<dbReference type="GeneID" id="18925492"/>
<feature type="compositionally biased region" description="Polar residues" evidence="1">
    <location>
        <begin position="115"/>
        <end position="127"/>
    </location>
</feature>
<feature type="compositionally biased region" description="Polar residues" evidence="1">
    <location>
        <begin position="46"/>
        <end position="59"/>
    </location>
</feature>
<dbReference type="VEuPathDB" id="FungiDB:MELLADRAFT_114910"/>
<dbReference type="RefSeq" id="XP_007403715.1">
    <property type="nucleotide sequence ID" value="XM_007403653.1"/>
</dbReference>
<feature type="compositionally biased region" description="Polar residues" evidence="1">
    <location>
        <begin position="13"/>
        <end position="30"/>
    </location>
</feature>
<dbReference type="AlphaFoldDB" id="F4R4A8"/>
<dbReference type="KEGG" id="mlr:MELLADRAFT_114910"/>
<protein>
    <submittedName>
        <fullName evidence="2">Uncharacterized protein</fullName>
    </submittedName>
</protein>
<accession>F4R4A8</accession>
<evidence type="ECO:0000313" key="2">
    <source>
        <dbReference type="EMBL" id="EGG12777.1"/>
    </source>
</evidence>
<dbReference type="Proteomes" id="UP000001072">
    <property type="component" value="Unassembled WGS sequence"/>
</dbReference>
<proteinExistence type="predicted"/>
<organism evidence="3">
    <name type="scientific">Melampsora larici-populina (strain 98AG31 / pathotype 3-4-7)</name>
    <name type="common">Poplar leaf rust fungus</name>
    <dbReference type="NCBI Taxonomy" id="747676"/>
    <lineage>
        <taxon>Eukaryota</taxon>
        <taxon>Fungi</taxon>
        <taxon>Dikarya</taxon>
        <taxon>Basidiomycota</taxon>
        <taxon>Pucciniomycotina</taxon>
        <taxon>Pucciniomycetes</taxon>
        <taxon>Pucciniales</taxon>
        <taxon>Melampsoraceae</taxon>
        <taxon>Melampsora</taxon>
    </lineage>
</organism>
<keyword evidence="3" id="KW-1185">Reference proteome</keyword>
<feature type="compositionally biased region" description="Low complexity" evidence="1">
    <location>
        <begin position="145"/>
        <end position="159"/>
    </location>
</feature>
<evidence type="ECO:0000313" key="3">
    <source>
        <dbReference type="Proteomes" id="UP000001072"/>
    </source>
</evidence>
<gene>
    <name evidence="2" type="ORF">MELLADRAFT_114910</name>
</gene>
<feature type="non-terminal residue" evidence="2">
    <location>
        <position position="159"/>
    </location>
</feature>